<dbReference type="EMBL" id="BAABAT010000003">
    <property type="protein sequence ID" value="GAA4246660.1"/>
    <property type="molecule type" value="Genomic_DNA"/>
</dbReference>
<reference evidence="2" key="1">
    <citation type="journal article" date="2019" name="Int. J. Syst. Evol. Microbiol.">
        <title>The Global Catalogue of Microorganisms (GCM) 10K type strain sequencing project: providing services to taxonomists for standard genome sequencing and annotation.</title>
        <authorList>
            <consortium name="The Broad Institute Genomics Platform"/>
            <consortium name="The Broad Institute Genome Sequencing Center for Infectious Disease"/>
            <person name="Wu L."/>
            <person name="Ma J."/>
        </authorList>
    </citation>
    <scope>NUCLEOTIDE SEQUENCE [LARGE SCALE GENOMIC DNA]</scope>
    <source>
        <strain evidence="2">JCM 17441</strain>
    </source>
</reference>
<proteinExistence type="predicted"/>
<sequence length="87" mass="9096">MATLEKAFKANPKVAAAIVLGKGLKDVSCYEGWATAVAQPTNLEPATVLFKYDSAKKAWAAVSGGTDGVCRDTVPEDVATHLKGCQN</sequence>
<name>A0ABP8D493_9ACTN</name>
<keyword evidence="2" id="KW-1185">Reference proteome</keyword>
<evidence type="ECO:0000313" key="2">
    <source>
        <dbReference type="Proteomes" id="UP001500620"/>
    </source>
</evidence>
<accession>A0ABP8D493</accession>
<protein>
    <submittedName>
        <fullName evidence="1">Uncharacterized protein</fullName>
    </submittedName>
</protein>
<dbReference type="Proteomes" id="UP001500620">
    <property type="component" value="Unassembled WGS sequence"/>
</dbReference>
<evidence type="ECO:0000313" key="1">
    <source>
        <dbReference type="EMBL" id="GAA4246660.1"/>
    </source>
</evidence>
<gene>
    <name evidence="1" type="ORF">GCM10022255_019060</name>
</gene>
<organism evidence="1 2">
    <name type="scientific">Dactylosporangium darangshiense</name>
    <dbReference type="NCBI Taxonomy" id="579108"/>
    <lineage>
        <taxon>Bacteria</taxon>
        <taxon>Bacillati</taxon>
        <taxon>Actinomycetota</taxon>
        <taxon>Actinomycetes</taxon>
        <taxon>Micromonosporales</taxon>
        <taxon>Micromonosporaceae</taxon>
        <taxon>Dactylosporangium</taxon>
    </lineage>
</organism>
<comment type="caution">
    <text evidence="1">The sequence shown here is derived from an EMBL/GenBank/DDBJ whole genome shotgun (WGS) entry which is preliminary data.</text>
</comment>